<dbReference type="EMBL" id="FNNG01000001">
    <property type="protein sequence ID" value="SDW19954.1"/>
    <property type="molecule type" value="Genomic_DNA"/>
</dbReference>
<feature type="domain" description="Amidohydrolase-related" evidence="9">
    <location>
        <begin position="58"/>
        <end position="420"/>
    </location>
</feature>
<comment type="catalytic activity">
    <reaction evidence="8">
        <text>guanine + H2O + H(+) = xanthine + NH4(+)</text>
        <dbReference type="Rhea" id="RHEA:14665"/>
        <dbReference type="ChEBI" id="CHEBI:15377"/>
        <dbReference type="ChEBI" id="CHEBI:15378"/>
        <dbReference type="ChEBI" id="CHEBI:16235"/>
        <dbReference type="ChEBI" id="CHEBI:17712"/>
        <dbReference type="ChEBI" id="CHEBI:28938"/>
        <dbReference type="EC" id="3.5.4.3"/>
    </reaction>
</comment>
<dbReference type="Gene3D" id="2.30.40.10">
    <property type="entry name" value="Urease, subunit C, domain 1"/>
    <property type="match status" value="1"/>
</dbReference>
<dbReference type="AlphaFoldDB" id="A0A1H2RMF6"/>
<evidence type="ECO:0000256" key="1">
    <source>
        <dbReference type="ARBA" id="ARBA00004984"/>
    </source>
</evidence>
<keyword evidence="5 8" id="KW-0378">Hydrolase</keyword>
<dbReference type="GO" id="GO:0008892">
    <property type="term" value="F:guanine deaminase activity"/>
    <property type="evidence" value="ECO:0007669"/>
    <property type="project" value="UniProtKB-UniRule"/>
</dbReference>
<evidence type="ECO:0000256" key="5">
    <source>
        <dbReference type="ARBA" id="ARBA00022801"/>
    </source>
</evidence>
<keyword evidence="6 8" id="KW-0862">Zinc</keyword>
<dbReference type="NCBIfam" id="TIGR02967">
    <property type="entry name" value="guan_deamin"/>
    <property type="match status" value="1"/>
</dbReference>
<dbReference type="SUPFAM" id="SSF51338">
    <property type="entry name" value="Composite domain of metallo-dependent hydrolases"/>
    <property type="match status" value="1"/>
</dbReference>
<evidence type="ECO:0000313" key="10">
    <source>
        <dbReference type="EMBL" id="SDW19954.1"/>
    </source>
</evidence>
<evidence type="ECO:0000256" key="4">
    <source>
        <dbReference type="ARBA" id="ARBA00022723"/>
    </source>
</evidence>
<dbReference type="EC" id="3.5.4.3" evidence="3 7"/>
<dbReference type="UniPathway" id="UPA00603">
    <property type="reaction ID" value="UER00660"/>
</dbReference>
<dbReference type="InterPro" id="IPR006680">
    <property type="entry name" value="Amidohydro-rel"/>
</dbReference>
<dbReference type="OrthoDB" id="9807210at2"/>
<comment type="function">
    <text evidence="8">Catalyzes the hydrolytic deamination of guanine, producing xanthine and ammonia.</text>
</comment>
<protein>
    <recommendedName>
        <fullName evidence="3 7">Guanine deaminase</fullName>
        <shortName evidence="8">Guanase</shortName>
        <ecNumber evidence="3 7">3.5.4.3</ecNumber>
    </recommendedName>
    <alternativeName>
        <fullName evidence="8">Guanine aminohydrolase</fullName>
    </alternativeName>
</protein>
<accession>A0A1H2RMF6</accession>
<dbReference type="PANTHER" id="PTHR11271">
    <property type="entry name" value="GUANINE DEAMINASE"/>
    <property type="match status" value="1"/>
</dbReference>
<keyword evidence="4 8" id="KW-0479">Metal-binding</keyword>
<comment type="pathway">
    <text evidence="1 8">Purine metabolism; guanine degradation; xanthine from guanine: step 1/1.</text>
</comment>
<name>A0A1H2RMF6_9FIRM</name>
<organism evidence="10 11">
    <name type="scientific">Tepidimicrobium xylanilyticum</name>
    <dbReference type="NCBI Taxonomy" id="1123352"/>
    <lineage>
        <taxon>Bacteria</taxon>
        <taxon>Bacillati</taxon>
        <taxon>Bacillota</taxon>
        <taxon>Tissierellia</taxon>
        <taxon>Tissierellales</taxon>
        <taxon>Tepidimicrobiaceae</taxon>
        <taxon>Tepidimicrobium</taxon>
    </lineage>
</organism>
<evidence type="ECO:0000259" key="9">
    <source>
        <dbReference type="Pfam" id="PF01979"/>
    </source>
</evidence>
<dbReference type="Gene3D" id="3.20.20.140">
    <property type="entry name" value="Metal-dependent hydrolases"/>
    <property type="match status" value="1"/>
</dbReference>
<gene>
    <name evidence="10" type="ORF">SAMN05660923_00404</name>
</gene>
<comment type="similarity">
    <text evidence="2 8">Belongs to the metallo-dependent hydrolases superfamily. ATZ/TRZ family.</text>
</comment>
<dbReference type="GO" id="GO:0005829">
    <property type="term" value="C:cytosol"/>
    <property type="evidence" value="ECO:0007669"/>
    <property type="project" value="TreeGrafter"/>
</dbReference>
<dbReference type="RefSeq" id="WP_093750317.1">
    <property type="nucleotide sequence ID" value="NZ_BSYN01000001.1"/>
</dbReference>
<dbReference type="Pfam" id="PF01979">
    <property type="entry name" value="Amidohydro_1"/>
    <property type="match status" value="1"/>
</dbReference>
<dbReference type="InterPro" id="IPR032466">
    <property type="entry name" value="Metal_Hydrolase"/>
</dbReference>
<evidence type="ECO:0000313" key="11">
    <source>
        <dbReference type="Proteomes" id="UP000198828"/>
    </source>
</evidence>
<dbReference type="InterPro" id="IPR051607">
    <property type="entry name" value="Metallo-dep_hydrolases"/>
</dbReference>
<evidence type="ECO:0000256" key="6">
    <source>
        <dbReference type="ARBA" id="ARBA00022833"/>
    </source>
</evidence>
<dbReference type="SUPFAM" id="SSF51556">
    <property type="entry name" value="Metallo-dependent hydrolases"/>
    <property type="match status" value="1"/>
</dbReference>
<evidence type="ECO:0000256" key="8">
    <source>
        <dbReference type="RuleBase" id="RU366009"/>
    </source>
</evidence>
<evidence type="ECO:0000256" key="3">
    <source>
        <dbReference type="ARBA" id="ARBA00012781"/>
    </source>
</evidence>
<dbReference type="GO" id="GO:0008270">
    <property type="term" value="F:zinc ion binding"/>
    <property type="evidence" value="ECO:0007669"/>
    <property type="project" value="UniProtKB-UniRule"/>
</dbReference>
<dbReference type="GO" id="GO:0006147">
    <property type="term" value="P:guanine catabolic process"/>
    <property type="evidence" value="ECO:0007669"/>
    <property type="project" value="UniProtKB-UniRule"/>
</dbReference>
<comment type="cofactor">
    <cofactor evidence="8">
        <name>Zn(2+)</name>
        <dbReference type="ChEBI" id="CHEBI:29105"/>
    </cofactor>
    <text evidence="8">Binds 1 zinc ion per subunit.</text>
</comment>
<keyword evidence="11" id="KW-1185">Reference proteome</keyword>
<proteinExistence type="inferred from homology"/>
<dbReference type="InterPro" id="IPR011059">
    <property type="entry name" value="Metal-dep_hydrolase_composite"/>
</dbReference>
<sequence>MSSIALKGDIVFTPNKDAFKTYKDHYLVVEDGKVVGIFKELKEEYKNYPVKEYTDKLIIPGFVDIHLHAPQYPNLGLGLDKELIPWLNTYTFPEEAKYNDLEYAEKVYRRLIYDLWRKGTTSSIVYSSIHKEGTKLLMDLFIDSNLRAYVGKVNMDRNTIPELSEDTEKSLEDTEEIIKEYNDKSSLVKPIITPRFVPSCTEKLMKGLGDLAIRYDIPVQSHLSENTDEVEWVKSLHPEFKDYASVYNAYNLFGQTKTIMAHCIYNTENELDLMEKNQVYAAHCPHSNYNLSSGIMPVRKFLDKGIPVGLGSDVSGGHSLSMPSVMVAAIQASKMKWLETNKELKPLTSSEAFFLATKGGGSFFGKVGSFEEGYALDALVIDDSDLGHMDGLSLEDRLQRFIYIGDDRNIVERYVDGKRVEKPM</sequence>
<dbReference type="InterPro" id="IPR014311">
    <property type="entry name" value="Guanine_deaminase"/>
</dbReference>
<reference evidence="10 11" key="1">
    <citation type="submission" date="2016-10" db="EMBL/GenBank/DDBJ databases">
        <authorList>
            <person name="de Groot N.N."/>
        </authorList>
    </citation>
    <scope>NUCLEOTIDE SEQUENCE [LARGE SCALE GENOMIC DNA]</scope>
    <source>
        <strain evidence="10 11">DSM 23310</strain>
    </source>
</reference>
<dbReference type="PANTHER" id="PTHR11271:SF6">
    <property type="entry name" value="GUANINE DEAMINASE"/>
    <property type="match status" value="1"/>
</dbReference>
<evidence type="ECO:0000256" key="2">
    <source>
        <dbReference type="ARBA" id="ARBA00006745"/>
    </source>
</evidence>
<evidence type="ECO:0000256" key="7">
    <source>
        <dbReference type="NCBIfam" id="TIGR02967"/>
    </source>
</evidence>
<dbReference type="Proteomes" id="UP000198828">
    <property type="component" value="Unassembled WGS sequence"/>
</dbReference>